<dbReference type="AlphaFoldDB" id="A0A8J8CBD7"/>
<keyword evidence="1" id="KW-0472">Membrane</keyword>
<reference evidence="2" key="1">
    <citation type="submission" date="2021-04" db="EMBL/GenBank/DDBJ databases">
        <title>Genomic insights into ecological role and evolution of a novel Thermoplasmata order Candidatus Sysuiplasmatales.</title>
        <authorList>
            <person name="Yuan Y."/>
        </authorList>
    </citation>
    <scope>NUCLEOTIDE SEQUENCE</scope>
    <source>
        <strain evidence="2">YP2-bin.285</strain>
    </source>
</reference>
<protein>
    <submittedName>
        <fullName evidence="2">Uncharacterized protein</fullName>
    </submittedName>
</protein>
<evidence type="ECO:0000256" key="1">
    <source>
        <dbReference type="SAM" id="Phobius"/>
    </source>
</evidence>
<gene>
    <name evidence="2" type="ORF">J9259_05850</name>
</gene>
<keyword evidence="1" id="KW-0812">Transmembrane</keyword>
<keyword evidence="1" id="KW-1133">Transmembrane helix</keyword>
<organism evidence="2 3">
    <name type="scientific">Candidatus Sysuiplasma superficiale</name>
    <dbReference type="NCBI Taxonomy" id="2823368"/>
    <lineage>
        <taxon>Archaea</taxon>
        <taxon>Methanobacteriati</taxon>
        <taxon>Thermoplasmatota</taxon>
        <taxon>Thermoplasmata</taxon>
        <taxon>Candidatus Sysuiplasmatales</taxon>
        <taxon>Candidatus Sysuiplasmataceae</taxon>
        <taxon>Candidatus Sysuiplasma</taxon>
    </lineage>
</organism>
<dbReference type="Proteomes" id="UP000716004">
    <property type="component" value="Unassembled WGS sequence"/>
</dbReference>
<dbReference type="EMBL" id="JAGVSJ010000012">
    <property type="protein sequence ID" value="MBX8632024.1"/>
    <property type="molecule type" value="Genomic_DNA"/>
</dbReference>
<evidence type="ECO:0000313" key="2">
    <source>
        <dbReference type="EMBL" id="MBX8632024.1"/>
    </source>
</evidence>
<comment type="caution">
    <text evidence="2">The sequence shown here is derived from an EMBL/GenBank/DDBJ whole genome shotgun (WGS) entry which is preliminary data.</text>
</comment>
<feature type="transmembrane region" description="Helical" evidence="1">
    <location>
        <begin position="351"/>
        <end position="372"/>
    </location>
</feature>
<accession>A0A8J8CBD7</accession>
<name>A0A8J8CBD7_9ARCH</name>
<proteinExistence type="predicted"/>
<evidence type="ECO:0000313" key="3">
    <source>
        <dbReference type="Proteomes" id="UP000716004"/>
    </source>
</evidence>
<sequence length="377" mass="40774">MVLTVFQAGGITITPQFQYPAIRNSSANGTNTVPAVIGVENYNPQAAVNYAWLIHTKYFHLSQYPSGLNSSMLQENLDHNNSEDCAHFVSQALIAGGLTALAYNPAPYASFNRTYGIVNVYMLSIWLAGYNLSIFPLPGTSAFIELHSQGVYWRPPPTFNGTPDASVYYVTNESMLPSYFLSPGDVVVDGGVGDGHVALYVGNGNVIQTDPANYWTYQPGLDQNISTDGMLTYEGQNVSAMYIHIPTFSGQKTVNITALYNGVPLKNSASIRADSNIHLIGSFPNGVGRGNYTYKWFDNGNVVSTQQNFTLRAKNGENAVELESTGSNGTAYQNFTFYSKPQATSGPGATAIAGTVLIALILIIAVSTVVVLRKRKR</sequence>